<protein>
    <submittedName>
        <fullName evidence="1">YhcH/YjgK/YiaL family protein</fullName>
    </submittedName>
</protein>
<sequence>MVIGNLDTLPMAGLPEKVRAILRLPECSLQALSARAPGKWGPEGAEWFCNIQQATTQPKEARHTEYHHLWADIQVMLEGEEIICAGIHSLAEATDEQRKPDLYIAKNTALPVSITLRKGDFAVFMPGEPHQALCAVDEPQEVRKAVFKISAQLLGN</sequence>
<evidence type="ECO:0000313" key="2">
    <source>
        <dbReference type="Proteomes" id="UP000258928"/>
    </source>
</evidence>
<dbReference type="RefSeq" id="WP_110212535.1">
    <property type="nucleotide sequence ID" value="NZ_JAHKCA010000007.1"/>
</dbReference>
<dbReference type="AlphaFoldDB" id="A0ABD7PDD3"/>
<gene>
    <name evidence="1" type="primary">tabA_6</name>
    <name evidence="1" type="ORF">SAMEA3729809_05071</name>
</gene>
<dbReference type="NCBIfam" id="TIGR00022">
    <property type="entry name" value="YhcH/YjgK/YiaL family protein"/>
    <property type="match status" value="1"/>
</dbReference>
<proteinExistence type="predicted"/>
<dbReference type="Pfam" id="PF04074">
    <property type="entry name" value="DUF386"/>
    <property type="match status" value="1"/>
</dbReference>
<evidence type="ECO:0000313" key="1">
    <source>
        <dbReference type="EMBL" id="SXF98533.1"/>
    </source>
</evidence>
<dbReference type="InterPro" id="IPR004375">
    <property type="entry name" value="NanQ/TabA/YiaL"/>
</dbReference>
<name>A0ABD7PDD3_KLEVA</name>
<dbReference type="PANTHER" id="PTHR34986">
    <property type="entry name" value="EVOLVED BETA-GALACTOSIDASE SUBUNIT BETA"/>
    <property type="match status" value="1"/>
</dbReference>
<comment type="caution">
    <text evidence="1">The sequence shown here is derived from an EMBL/GenBank/DDBJ whole genome shotgun (WGS) entry which is preliminary data.</text>
</comment>
<dbReference type="PANTHER" id="PTHR34986:SF1">
    <property type="entry name" value="PROTEIN YIAL"/>
    <property type="match status" value="1"/>
</dbReference>
<organism evidence="1 2">
    <name type="scientific">Klebsiella variicola</name>
    <dbReference type="NCBI Taxonomy" id="244366"/>
    <lineage>
        <taxon>Bacteria</taxon>
        <taxon>Pseudomonadati</taxon>
        <taxon>Pseudomonadota</taxon>
        <taxon>Gammaproteobacteria</taxon>
        <taxon>Enterobacterales</taxon>
        <taxon>Enterobacteriaceae</taxon>
        <taxon>Klebsiella/Raoultella group</taxon>
        <taxon>Klebsiella</taxon>
        <taxon>Klebsiella pneumoniae complex</taxon>
    </lineage>
</organism>
<accession>A0ABD7PDD3</accession>
<dbReference type="Proteomes" id="UP000258928">
    <property type="component" value="Unassembled WGS sequence"/>
</dbReference>
<dbReference type="InterPro" id="IPR037012">
    <property type="entry name" value="NanQ/TabA/YiaL_sf"/>
</dbReference>
<reference evidence="1 2" key="1">
    <citation type="submission" date="2018-08" db="EMBL/GenBank/DDBJ databases">
        <authorList>
            <consortium name="Pathogen Informatics"/>
        </authorList>
    </citation>
    <scope>NUCLEOTIDE SEQUENCE [LARGE SCALE GENOMIC DNA]</scope>
    <source>
        <strain evidence="1 2">EuSCAPE_TR218</strain>
    </source>
</reference>
<dbReference type="Gene3D" id="2.60.120.370">
    <property type="entry name" value="YhcH/YjgK/YiaL"/>
    <property type="match status" value="1"/>
</dbReference>
<dbReference type="SUPFAM" id="SSF51197">
    <property type="entry name" value="Clavaminate synthase-like"/>
    <property type="match status" value="1"/>
</dbReference>
<dbReference type="EMBL" id="UKAS01000029">
    <property type="protein sequence ID" value="SXF98533.1"/>
    <property type="molecule type" value="Genomic_DNA"/>
</dbReference>